<comment type="caution">
    <text evidence="9">The sequence shown here is derived from an EMBL/GenBank/DDBJ whole genome shotgun (WGS) entry which is preliminary data.</text>
</comment>
<dbReference type="PRINTS" id="PR00507">
    <property type="entry name" value="N12N6MTFRASE"/>
</dbReference>
<reference evidence="9 10" key="1">
    <citation type="submission" date="2020-08" db="EMBL/GenBank/DDBJ databases">
        <title>Novel species isolated from subtropical streams in China.</title>
        <authorList>
            <person name="Lu H."/>
        </authorList>
    </citation>
    <scope>NUCLEOTIDE SEQUENCE [LARGE SCALE GENOMIC DNA]</scope>
    <source>
        <strain evidence="9 10">FT31W</strain>
    </source>
</reference>
<dbReference type="Pfam" id="PF02384">
    <property type="entry name" value="N6_Mtase"/>
    <property type="match status" value="1"/>
</dbReference>
<evidence type="ECO:0000256" key="7">
    <source>
        <dbReference type="ARBA" id="ARBA00047942"/>
    </source>
</evidence>
<dbReference type="Gene3D" id="3.90.220.20">
    <property type="entry name" value="DNA methylase specificity domains"/>
    <property type="match status" value="1"/>
</dbReference>
<keyword evidence="3 9" id="KW-0489">Methyltransferase</keyword>
<accession>A0ABR6YJW9</accession>
<dbReference type="InterPro" id="IPR044946">
    <property type="entry name" value="Restrct_endonuc_typeI_TRD_sf"/>
</dbReference>
<evidence type="ECO:0000313" key="9">
    <source>
        <dbReference type="EMBL" id="MBC3884095.1"/>
    </source>
</evidence>
<sequence>MTQIAPAIVKRNEGSDSLGRYYTKTDIGGLLIDQMAGLSPNRVLDLGAGAGTLSRAALQRWKNIELLTVDVDTAARTHLRKLFKSTHGVKHSHIHADALSDRLPKLISARANSIDAAVCNPPFIIPKWRKGFAQIVEDAGFSGCLPVLSEVDAALLFLAQNLRLMSANATLGIIVPDSLISASKYRLFRQELLQRYAIRKAIRLPRHSFQGTDAQAYILVISKDSAATQQIPLQKFDVGSDMSSELLVDVDAAIDRLDFDYHAHRGKTRSSKKSHITLGSIALDIKRGSLTSSETRAFNFPVFHTTDMPVDLAGEWCDLRQFGKSQYHASTDRHIVCAEPGDILLARVGRNLEHKVLGVASGYPVLTDCVYRIRVPEKAQQKILKQLISSDGQAWLASRCYGVSAKQLSKADLLTFPVSV</sequence>
<dbReference type="InterPro" id="IPR050953">
    <property type="entry name" value="N4_N6_ade-DNA_methylase"/>
</dbReference>
<evidence type="ECO:0000256" key="6">
    <source>
        <dbReference type="ARBA" id="ARBA00023125"/>
    </source>
</evidence>
<name>A0ABR6YJW9_9BURK</name>
<comment type="catalytic activity">
    <reaction evidence="7">
        <text>a 2'-deoxyadenosine in DNA + S-adenosyl-L-methionine = an N(6)-methyl-2'-deoxyadenosine in DNA + S-adenosyl-L-homocysteine + H(+)</text>
        <dbReference type="Rhea" id="RHEA:15197"/>
        <dbReference type="Rhea" id="RHEA-COMP:12418"/>
        <dbReference type="Rhea" id="RHEA-COMP:12419"/>
        <dbReference type="ChEBI" id="CHEBI:15378"/>
        <dbReference type="ChEBI" id="CHEBI:57856"/>
        <dbReference type="ChEBI" id="CHEBI:59789"/>
        <dbReference type="ChEBI" id="CHEBI:90615"/>
        <dbReference type="ChEBI" id="CHEBI:90616"/>
        <dbReference type="EC" id="2.1.1.72"/>
    </reaction>
</comment>
<gene>
    <name evidence="9" type="ORF">H8K27_03025</name>
</gene>
<dbReference type="InterPro" id="IPR029063">
    <property type="entry name" value="SAM-dependent_MTases_sf"/>
</dbReference>
<feature type="domain" description="DNA methylase adenine-specific" evidence="8">
    <location>
        <begin position="16"/>
        <end position="231"/>
    </location>
</feature>
<evidence type="ECO:0000256" key="4">
    <source>
        <dbReference type="ARBA" id="ARBA00022679"/>
    </source>
</evidence>
<comment type="similarity">
    <text evidence="1">Belongs to the N(4)/N(6)-methyltransferase family.</text>
</comment>
<dbReference type="SUPFAM" id="SSF116734">
    <property type="entry name" value="DNA methylase specificity domain"/>
    <property type="match status" value="1"/>
</dbReference>
<dbReference type="CDD" id="cd02440">
    <property type="entry name" value="AdoMet_MTases"/>
    <property type="match status" value="1"/>
</dbReference>
<dbReference type="EMBL" id="JACOGC010000001">
    <property type="protein sequence ID" value="MBC3884095.1"/>
    <property type="molecule type" value="Genomic_DNA"/>
</dbReference>
<evidence type="ECO:0000256" key="1">
    <source>
        <dbReference type="ARBA" id="ARBA00006594"/>
    </source>
</evidence>
<dbReference type="EC" id="2.1.1.72" evidence="2"/>
<dbReference type="PANTHER" id="PTHR33841:SF1">
    <property type="entry name" value="DNA METHYLTRANSFERASE A"/>
    <property type="match status" value="1"/>
</dbReference>
<proteinExistence type="inferred from homology"/>
<dbReference type="GO" id="GO:0032259">
    <property type="term" value="P:methylation"/>
    <property type="evidence" value="ECO:0007669"/>
    <property type="project" value="UniProtKB-KW"/>
</dbReference>
<keyword evidence="10" id="KW-1185">Reference proteome</keyword>
<organism evidence="9 10">
    <name type="scientific">Undibacterium griseum</name>
    <dbReference type="NCBI Taxonomy" id="2762295"/>
    <lineage>
        <taxon>Bacteria</taxon>
        <taxon>Pseudomonadati</taxon>
        <taxon>Pseudomonadota</taxon>
        <taxon>Betaproteobacteria</taxon>
        <taxon>Burkholderiales</taxon>
        <taxon>Oxalobacteraceae</taxon>
        <taxon>Undibacterium</taxon>
    </lineage>
</organism>
<evidence type="ECO:0000256" key="2">
    <source>
        <dbReference type="ARBA" id="ARBA00011900"/>
    </source>
</evidence>
<keyword evidence="6" id="KW-0238">DNA-binding</keyword>
<dbReference type="PANTHER" id="PTHR33841">
    <property type="entry name" value="DNA METHYLTRANSFERASE YEEA-RELATED"/>
    <property type="match status" value="1"/>
</dbReference>
<evidence type="ECO:0000259" key="8">
    <source>
        <dbReference type="Pfam" id="PF02384"/>
    </source>
</evidence>
<dbReference type="Gene3D" id="3.40.50.150">
    <property type="entry name" value="Vaccinia Virus protein VP39"/>
    <property type="match status" value="1"/>
</dbReference>
<protein>
    <recommendedName>
        <fullName evidence="2">site-specific DNA-methyltransferase (adenine-specific)</fullName>
        <ecNumber evidence="2">2.1.1.72</ecNumber>
    </recommendedName>
</protein>
<evidence type="ECO:0000313" key="10">
    <source>
        <dbReference type="Proteomes" id="UP000613113"/>
    </source>
</evidence>
<dbReference type="InterPro" id="IPR003356">
    <property type="entry name" value="DNA_methylase_A-5"/>
</dbReference>
<keyword evidence="5" id="KW-0680">Restriction system</keyword>
<evidence type="ECO:0000256" key="3">
    <source>
        <dbReference type="ARBA" id="ARBA00022603"/>
    </source>
</evidence>
<dbReference type="GO" id="GO:0008168">
    <property type="term" value="F:methyltransferase activity"/>
    <property type="evidence" value="ECO:0007669"/>
    <property type="project" value="UniProtKB-KW"/>
</dbReference>
<keyword evidence="4" id="KW-0808">Transferase</keyword>
<dbReference type="Proteomes" id="UP000613113">
    <property type="component" value="Unassembled WGS sequence"/>
</dbReference>
<evidence type="ECO:0000256" key="5">
    <source>
        <dbReference type="ARBA" id="ARBA00022747"/>
    </source>
</evidence>
<dbReference type="SUPFAM" id="SSF53335">
    <property type="entry name" value="S-adenosyl-L-methionine-dependent methyltransferases"/>
    <property type="match status" value="1"/>
</dbReference>
<dbReference type="RefSeq" id="WP_186861711.1">
    <property type="nucleotide sequence ID" value="NZ_JACOGC010000001.1"/>
</dbReference>